<dbReference type="PRINTS" id="PR00237">
    <property type="entry name" value="GPCRRHODOPSN"/>
</dbReference>
<evidence type="ECO:0000256" key="3">
    <source>
        <dbReference type="ARBA" id="ARBA00022692"/>
    </source>
</evidence>
<dbReference type="SUPFAM" id="SSF81321">
    <property type="entry name" value="Family A G protein-coupled receptor-like"/>
    <property type="match status" value="1"/>
</dbReference>
<dbReference type="GO" id="GO:0005886">
    <property type="term" value="C:plasma membrane"/>
    <property type="evidence" value="ECO:0007669"/>
    <property type="project" value="UniProtKB-SubCell"/>
</dbReference>
<dbReference type="InterPro" id="IPR017452">
    <property type="entry name" value="GPCR_Rhodpsn_7TM"/>
</dbReference>
<name>A0A6S7JUK6_PARCT</name>
<evidence type="ECO:0000256" key="1">
    <source>
        <dbReference type="ARBA" id="ARBA00004651"/>
    </source>
</evidence>
<evidence type="ECO:0000256" key="4">
    <source>
        <dbReference type="ARBA" id="ARBA00022989"/>
    </source>
</evidence>
<dbReference type="Gene3D" id="1.20.1070.10">
    <property type="entry name" value="Rhodopsin 7-helix transmembrane proteins"/>
    <property type="match status" value="1"/>
</dbReference>
<comment type="similarity">
    <text evidence="9">Belongs to the G-protein coupled receptor 1 family.</text>
</comment>
<dbReference type="InterPro" id="IPR050569">
    <property type="entry name" value="TAAR"/>
</dbReference>
<dbReference type="GO" id="GO:0004930">
    <property type="term" value="F:G protein-coupled receptor activity"/>
    <property type="evidence" value="ECO:0007669"/>
    <property type="project" value="UniProtKB-KW"/>
</dbReference>
<evidence type="ECO:0000256" key="5">
    <source>
        <dbReference type="ARBA" id="ARBA00023040"/>
    </source>
</evidence>
<keyword evidence="6" id="KW-0472">Membrane</keyword>
<dbReference type="PROSITE" id="PS00237">
    <property type="entry name" value="G_PROTEIN_RECEP_F1_1"/>
    <property type="match status" value="1"/>
</dbReference>
<evidence type="ECO:0000313" key="10">
    <source>
        <dbReference type="EMBL" id="CAB4020142.1"/>
    </source>
</evidence>
<dbReference type="PROSITE" id="PS50262">
    <property type="entry name" value="G_PROTEIN_RECEP_F1_2"/>
    <property type="match status" value="1"/>
</dbReference>
<feature type="non-terminal residue" evidence="10">
    <location>
        <position position="277"/>
    </location>
</feature>
<dbReference type="PANTHER" id="PTHR24249:SF372">
    <property type="entry name" value="G-PROTEIN COUPLED RECEPTORS FAMILY 1 PROFILE DOMAIN-CONTAINING PROTEIN"/>
    <property type="match status" value="1"/>
</dbReference>
<keyword evidence="11" id="KW-1185">Reference proteome</keyword>
<dbReference type="PANTHER" id="PTHR24249">
    <property type="entry name" value="HISTAMINE RECEPTOR-RELATED G-PROTEIN COUPLED RECEPTOR"/>
    <property type="match status" value="1"/>
</dbReference>
<evidence type="ECO:0000256" key="6">
    <source>
        <dbReference type="ARBA" id="ARBA00023136"/>
    </source>
</evidence>
<organism evidence="10 11">
    <name type="scientific">Paramuricea clavata</name>
    <name type="common">Red gorgonian</name>
    <name type="synonym">Violescent sea-whip</name>
    <dbReference type="NCBI Taxonomy" id="317549"/>
    <lineage>
        <taxon>Eukaryota</taxon>
        <taxon>Metazoa</taxon>
        <taxon>Cnidaria</taxon>
        <taxon>Anthozoa</taxon>
        <taxon>Octocorallia</taxon>
        <taxon>Malacalcyonacea</taxon>
        <taxon>Plexauridae</taxon>
        <taxon>Paramuricea</taxon>
    </lineage>
</organism>
<evidence type="ECO:0000313" key="11">
    <source>
        <dbReference type="Proteomes" id="UP001152795"/>
    </source>
</evidence>
<dbReference type="InterPro" id="IPR000276">
    <property type="entry name" value="GPCR_Rhodpsn"/>
</dbReference>
<dbReference type="EMBL" id="CACRXK020010802">
    <property type="protein sequence ID" value="CAB4020142.1"/>
    <property type="molecule type" value="Genomic_DNA"/>
</dbReference>
<keyword evidence="7 9" id="KW-0675">Receptor</keyword>
<dbReference type="Pfam" id="PF00001">
    <property type="entry name" value="7tm_1"/>
    <property type="match status" value="1"/>
</dbReference>
<proteinExistence type="inferred from homology"/>
<dbReference type="Proteomes" id="UP001152795">
    <property type="component" value="Unassembled WGS sequence"/>
</dbReference>
<evidence type="ECO:0000256" key="2">
    <source>
        <dbReference type="ARBA" id="ARBA00022475"/>
    </source>
</evidence>
<keyword evidence="2" id="KW-1003">Cell membrane</keyword>
<dbReference type="CDD" id="cd00637">
    <property type="entry name" value="7tm_classA_rhodopsin-like"/>
    <property type="match status" value="1"/>
</dbReference>
<evidence type="ECO:0000256" key="8">
    <source>
        <dbReference type="ARBA" id="ARBA00023224"/>
    </source>
</evidence>
<keyword evidence="8 9" id="KW-0807">Transducer</keyword>
<evidence type="ECO:0000256" key="9">
    <source>
        <dbReference type="RuleBase" id="RU000688"/>
    </source>
</evidence>
<keyword evidence="5 9" id="KW-0297">G-protein coupled receptor</keyword>
<protein>
    <submittedName>
        <fullName evidence="10">5-hydroxytryptamine receptor 1-like</fullName>
    </submittedName>
</protein>
<reference evidence="10" key="1">
    <citation type="submission" date="2020-04" db="EMBL/GenBank/DDBJ databases">
        <authorList>
            <person name="Alioto T."/>
            <person name="Alioto T."/>
            <person name="Gomez Garrido J."/>
        </authorList>
    </citation>
    <scope>NUCLEOTIDE SEQUENCE</scope>
    <source>
        <strain evidence="10">A484AB</strain>
    </source>
</reference>
<comment type="caution">
    <text evidence="10">The sequence shown here is derived from an EMBL/GenBank/DDBJ whole genome shotgun (WGS) entry which is preliminary data.</text>
</comment>
<dbReference type="OrthoDB" id="10042731at2759"/>
<keyword evidence="4" id="KW-1133">Transmembrane helix</keyword>
<comment type="subcellular location">
    <subcellularLocation>
        <location evidence="1">Cell membrane</location>
        <topology evidence="1">Multi-pass membrane protein</topology>
    </subcellularLocation>
</comment>
<sequence>MKLNAFLDELELAKKIILIIFALCTIVGNTLVLVATWREASLHQPNKYFIACLAVADLLVGVILEPLMMYQRSIDVESRRTMSNHLCRFIAWIDTFLLSASIYTLTFISFDRYLKITKPLQYRSRMTTSKSLKIIFAIWLISTAFATYAAAPHSGGKGILFTSMRDCSAFDKSKIKVFYTFVSIALFFLPTVVILVMYALIFVVVRNRQKMLRNGELGQTCNNWNQRSAFLKDLKTIRILLVVVGVFILCWGPHFICQMLVHYNSNFRDSDNRSLTD</sequence>
<accession>A0A6S7JUK6</accession>
<gene>
    <name evidence="10" type="ORF">PACLA_8A029631</name>
</gene>
<evidence type="ECO:0000256" key="7">
    <source>
        <dbReference type="ARBA" id="ARBA00023170"/>
    </source>
</evidence>
<dbReference type="AlphaFoldDB" id="A0A6S7JUK6"/>
<keyword evidence="3 9" id="KW-0812">Transmembrane</keyword>